<accession>A0ACC2VS55</accession>
<evidence type="ECO:0000313" key="2">
    <source>
        <dbReference type="Proteomes" id="UP001241377"/>
    </source>
</evidence>
<dbReference type="EMBL" id="JASBWR010000052">
    <property type="protein sequence ID" value="KAJ9102264.1"/>
    <property type="molecule type" value="Genomic_DNA"/>
</dbReference>
<keyword evidence="2" id="KW-1185">Reference proteome</keyword>
<reference evidence="1" key="1">
    <citation type="submission" date="2023-04" db="EMBL/GenBank/DDBJ databases">
        <title>Draft Genome sequencing of Naganishia species isolated from polar environments using Oxford Nanopore Technology.</title>
        <authorList>
            <person name="Leo P."/>
            <person name="Venkateswaran K."/>
        </authorList>
    </citation>
    <scope>NUCLEOTIDE SEQUENCE</scope>
    <source>
        <strain evidence="1">MNA-CCFEE 5261</strain>
    </source>
</reference>
<dbReference type="Proteomes" id="UP001241377">
    <property type="component" value="Unassembled WGS sequence"/>
</dbReference>
<name>A0ACC2VS55_9TREE</name>
<comment type="caution">
    <text evidence="1">The sequence shown here is derived from an EMBL/GenBank/DDBJ whole genome shotgun (WGS) entry which is preliminary data.</text>
</comment>
<organism evidence="1 2">
    <name type="scientific">Naganishia cerealis</name>
    <dbReference type="NCBI Taxonomy" id="610337"/>
    <lineage>
        <taxon>Eukaryota</taxon>
        <taxon>Fungi</taxon>
        <taxon>Dikarya</taxon>
        <taxon>Basidiomycota</taxon>
        <taxon>Agaricomycotina</taxon>
        <taxon>Tremellomycetes</taxon>
        <taxon>Filobasidiales</taxon>
        <taxon>Filobasidiaceae</taxon>
        <taxon>Naganishia</taxon>
    </lineage>
</organism>
<protein>
    <submittedName>
        <fullName evidence="1">Uncharacterized protein</fullName>
    </submittedName>
</protein>
<evidence type="ECO:0000313" key="1">
    <source>
        <dbReference type="EMBL" id="KAJ9102264.1"/>
    </source>
</evidence>
<gene>
    <name evidence="1" type="ORF">QFC19_004811</name>
</gene>
<proteinExistence type="predicted"/>
<sequence>MSVTWPLAKRCHMILRKLSLDDNPNDLESANLSSQGQQQHQTLPNATDDLSAFALLGASLPTIGYSGDSEQDDLLTLLMTNDWSVDNSTRSGDSQMQQNMLGRHSNMMG</sequence>